<feature type="non-terminal residue" evidence="7">
    <location>
        <position position="217"/>
    </location>
</feature>
<evidence type="ECO:0000256" key="5">
    <source>
        <dbReference type="SAM" id="Phobius"/>
    </source>
</evidence>
<dbReference type="AlphaFoldDB" id="A0AAV2SMV1"/>
<name>A0AAV2SMV1_MEGNR</name>
<evidence type="ECO:0000313" key="7">
    <source>
        <dbReference type="EMBL" id="CAL4227317.1"/>
    </source>
</evidence>
<comment type="subcellular location">
    <subcellularLocation>
        <location evidence="2">Endomembrane system</location>
    </subcellularLocation>
    <subcellularLocation>
        <location evidence="1">Endoplasmic reticulum</location>
    </subcellularLocation>
</comment>
<feature type="domain" description="SCAP N-terminal" evidence="6">
    <location>
        <begin position="100"/>
        <end position="214"/>
    </location>
</feature>
<dbReference type="GO" id="GO:0032934">
    <property type="term" value="F:sterol binding"/>
    <property type="evidence" value="ECO:0007669"/>
    <property type="project" value="InterPro"/>
</dbReference>
<evidence type="ECO:0000259" key="6">
    <source>
        <dbReference type="Pfam" id="PF24006"/>
    </source>
</evidence>
<dbReference type="GO" id="GO:0045540">
    <property type="term" value="P:regulation of cholesterol biosynthetic process"/>
    <property type="evidence" value="ECO:0007669"/>
    <property type="project" value="TreeGrafter"/>
</dbReference>
<organism evidence="7 8">
    <name type="scientific">Meganyctiphanes norvegica</name>
    <name type="common">Northern krill</name>
    <name type="synonym">Thysanopoda norvegica</name>
    <dbReference type="NCBI Taxonomy" id="48144"/>
    <lineage>
        <taxon>Eukaryota</taxon>
        <taxon>Metazoa</taxon>
        <taxon>Ecdysozoa</taxon>
        <taxon>Arthropoda</taxon>
        <taxon>Crustacea</taxon>
        <taxon>Multicrustacea</taxon>
        <taxon>Malacostraca</taxon>
        <taxon>Eumalacostraca</taxon>
        <taxon>Eucarida</taxon>
        <taxon>Euphausiacea</taxon>
        <taxon>Euphausiidae</taxon>
        <taxon>Meganyctiphanes</taxon>
    </lineage>
</organism>
<evidence type="ECO:0000256" key="2">
    <source>
        <dbReference type="ARBA" id="ARBA00004308"/>
    </source>
</evidence>
<proteinExistence type="predicted"/>
<keyword evidence="5" id="KW-1133">Transmembrane helix</keyword>
<keyword evidence="4 5" id="KW-0472">Membrane</keyword>
<protein>
    <recommendedName>
        <fullName evidence="6">SCAP N-terminal domain-containing protein</fullName>
    </recommendedName>
</protein>
<dbReference type="EMBL" id="CAXKWB010104375">
    <property type="protein sequence ID" value="CAL4227317.1"/>
    <property type="molecule type" value="Genomic_DNA"/>
</dbReference>
<dbReference type="InterPro" id="IPR030225">
    <property type="entry name" value="SCAP"/>
</dbReference>
<sequence length="217" mass="23848">MYDSVMAEGSEDGNGGGSAGSIPDFVAQCYYRYGLLVATHSKKVILLAIVSFYIICTPLWYLPLPGYLPQNFITPLHNYTVPAAAPEGGIRLDPSPTPTPLWYQGPPKAYIQQIVVRAGVVGWKEGLVLSDVYRGPLSTVFHLAQTISDYQLAQNHSCSFGSECLLIEEVVKKYASEAGVVLPHYNCLMLSPADLWERNINTFLHDPHVLSTVDSLM</sequence>
<keyword evidence="8" id="KW-1185">Reference proteome</keyword>
<dbReference type="Pfam" id="PF24006">
    <property type="entry name" value="SCAP_N"/>
    <property type="match status" value="1"/>
</dbReference>
<evidence type="ECO:0000256" key="4">
    <source>
        <dbReference type="ARBA" id="ARBA00023136"/>
    </source>
</evidence>
<accession>A0AAV2SMV1</accession>
<feature type="transmembrane region" description="Helical" evidence="5">
    <location>
        <begin position="44"/>
        <end position="62"/>
    </location>
</feature>
<dbReference type="GO" id="GO:0000139">
    <property type="term" value="C:Golgi membrane"/>
    <property type="evidence" value="ECO:0007669"/>
    <property type="project" value="InterPro"/>
</dbReference>
<evidence type="ECO:0000256" key="3">
    <source>
        <dbReference type="ARBA" id="ARBA00022824"/>
    </source>
</evidence>
<dbReference type="InterPro" id="IPR057041">
    <property type="entry name" value="SCAP_N"/>
</dbReference>
<dbReference type="GO" id="GO:0032933">
    <property type="term" value="P:SREBP signaling pathway"/>
    <property type="evidence" value="ECO:0007669"/>
    <property type="project" value="InterPro"/>
</dbReference>
<dbReference type="Proteomes" id="UP001497623">
    <property type="component" value="Unassembled WGS sequence"/>
</dbReference>
<keyword evidence="5" id="KW-0812">Transmembrane</keyword>
<comment type="caution">
    <text evidence="7">The sequence shown here is derived from an EMBL/GenBank/DDBJ whole genome shotgun (WGS) entry which is preliminary data.</text>
</comment>
<evidence type="ECO:0000256" key="1">
    <source>
        <dbReference type="ARBA" id="ARBA00004240"/>
    </source>
</evidence>
<dbReference type="GO" id="GO:0005789">
    <property type="term" value="C:endoplasmic reticulum membrane"/>
    <property type="evidence" value="ECO:0007669"/>
    <property type="project" value="InterPro"/>
</dbReference>
<gene>
    <name evidence="7" type="ORF">MNOR_LOCUS39534</name>
</gene>
<keyword evidence="3" id="KW-0256">Endoplasmic reticulum</keyword>
<dbReference type="GO" id="GO:0032936">
    <property type="term" value="C:SREBP-SCAP complex"/>
    <property type="evidence" value="ECO:0007669"/>
    <property type="project" value="TreeGrafter"/>
</dbReference>
<dbReference type="PANTHER" id="PTHR46378">
    <property type="entry name" value="STEROL REGULATORY ELEMENT-BINDING PROTEIN CLEAVAGE-ACTIVATING PROTEIN"/>
    <property type="match status" value="1"/>
</dbReference>
<evidence type="ECO:0000313" key="8">
    <source>
        <dbReference type="Proteomes" id="UP001497623"/>
    </source>
</evidence>
<dbReference type="PANTHER" id="PTHR46378:SF1">
    <property type="entry name" value="STEROL REGULATORY ELEMENT-BINDING PROTEIN CLEAVAGE-ACTIVATING PROTEIN"/>
    <property type="match status" value="1"/>
</dbReference>
<reference evidence="7 8" key="1">
    <citation type="submission" date="2024-05" db="EMBL/GenBank/DDBJ databases">
        <authorList>
            <person name="Wallberg A."/>
        </authorList>
    </citation>
    <scope>NUCLEOTIDE SEQUENCE [LARGE SCALE GENOMIC DNA]</scope>
</reference>